<dbReference type="InterPro" id="IPR013783">
    <property type="entry name" value="Ig-like_fold"/>
</dbReference>
<keyword evidence="5" id="KW-1185">Reference proteome</keyword>
<evidence type="ECO:0000256" key="2">
    <source>
        <dbReference type="SAM" id="SignalP"/>
    </source>
</evidence>
<keyword evidence="1 2" id="KW-0732">Signal</keyword>
<dbReference type="STRING" id="76595.SAMN05660313_00735"/>
<dbReference type="SUPFAM" id="SSF49299">
    <property type="entry name" value="PKD domain"/>
    <property type="match status" value="1"/>
</dbReference>
<reference evidence="5" key="1">
    <citation type="submission" date="2016-11" db="EMBL/GenBank/DDBJ databases">
        <authorList>
            <person name="Varghese N."/>
            <person name="Submissions S."/>
        </authorList>
    </citation>
    <scope>NUCLEOTIDE SEQUENCE [LARGE SCALE GENOMIC DNA]</scope>
    <source>
        <strain evidence="5">DSM 24786</strain>
    </source>
</reference>
<dbReference type="Gene3D" id="2.60.40.10">
    <property type="entry name" value="Immunoglobulins"/>
    <property type="match status" value="1"/>
</dbReference>
<dbReference type="EMBL" id="FPIY01000001">
    <property type="protein sequence ID" value="SFW24499.1"/>
    <property type="molecule type" value="Genomic_DNA"/>
</dbReference>
<evidence type="ECO:0000313" key="5">
    <source>
        <dbReference type="Proteomes" id="UP000183257"/>
    </source>
</evidence>
<feature type="domain" description="PKD" evidence="3">
    <location>
        <begin position="62"/>
        <end position="102"/>
    </location>
</feature>
<feature type="signal peptide" evidence="2">
    <location>
        <begin position="1"/>
        <end position="21"/>
    </location>
</feature>
<dbReference type="SMART" id="SM00089">
    <property type="entry name" value="PKD"/>
    <property type="match status" value="2"/>
</dbReference>
<dbReference type="Proteomes" id="UP000183257">
    <property type="component" value="Unassembled WGS sequence"/>
</dbReference>
<dbReference type="InterPro" id="IPR000601">
    <property type="entry name" value="PKD_dom"/>
</dbReference>
<evidence type="ECO:0000259" key="3">
    <source>
        <dbReference type="PROSITE" id="PS50093"/>
    </source>
</evidence>
<dbReference type="Gene3D" id="2.60.40.1220">
    <property type="match status" value="1"/>
</dbReference>
<evidence type="ECO:0000313" key="4">
    <source>
        <dbReference type="EMBL" id="SFW24499.1"/>
    </source>
</evidence>
<dbReference type="RefSeq" id="WP_072302394.1">
    <property type="nucleotide sequence ID" value="NZ_FPIY01000001.1"/>
</dbReference>
<dbReference type="OrthoDB" id="832237at2"/>
<feature type="chain" id="PRO_5012453408" evidence="2">
    <location>
        <begin position="22"/>
        <end position="521"/>
    </location>
</feature>
<proteinExistence type="predicted"/>
<dbReference type="AlphaFoldDB" id="A0A1K1MN28"/>
<dbReference type="Gene3D" id="2.60.120.260">
    <property type="entry name" value="Galactose-binding domain-like"/>
    <property type="match status" value="1"/>
</dbReference>
<sequence>MKHILRPKLMGLAFMSFLFIASCSEDDTENLTEPSHRIVLTSEMDFENKVEINNSITFGDASPGVVSREWNFPEGAANVTTSTEQNVKAVFKKAGIHNVTLNQTFKNDAYVGTKLKGKELDTTIVVTVLNPVKTSIIANYVNPDGTLGAALNISENAENEVVASRSVQFSYVVDGEPESFIWNIEGGDPETFNGADTEVNVKYKRQGIYDLRFAATRQRPFGGDTISFKNLIKVIPSTDPVDLEKVADKDGSIALVFSREMDEASINPADFNVTITNNDVDIPNTIGSVSVDSNEGNVVIITLDGTTIYNNDIVKVSYTKGDLQTLDGVAADSFVDSQLIFDKVNILKEASDYDYSFENSTASNWPYMNWGAPWDAYSLEISSDQAQDGTNSAYIEMDAAGGMIIGHRTTAGEDITFPVEAGKTYEIGVWVYVTSLGNNNAAGFDPDLRFFWFPDTDWAVGGNPTFGTDFSVGEWVYSSTFVEFSTTGDKTFQIRGYNQDNADIISFYMDNLSVSEASLRP</sequence>
<accession>A0A1K1MN28</accession>
<dbReference type="PROSITE" id="PS50093">
    <property type="entry name" value="PKD"/>
    <property type="match status" value="1"/>
</dbReference>
<name>A0A1K1MN28_9FLAO</name>
<dbReference type="InterPro" id="IPR035986">
    <property type="entry name" value="PKD_dom_sf"/>
</dbReference>
<dbReference type="InterPro" id="IPR014755">
    <property type="entry name" value="Cu-Rt/internalin_Ig-like"/>
</dbReference>
<evidence type="ECO:0000256" key="1">
    <source>
        <dbReference type="ARBA" id="ARBA00022729"/>
    </source>
</evidence>
<organism evidence="4 5">
    <name type="scientific">Cellulophaga fucicola</name>
    <dbReference type="NCBI Taxonomy" id="76595"/>
    <lineage>
        <taxon>Bacteria</taxon>
        <taxon>Pseudomonadati</taxon>
        <taxon>Bacteroidota</taxon>
        <taxon>Flavobacteriia</taxon>
        <taxon>Flavobacteriales</taxon>
        <taxon>Flavobacteriaceae</taxon>
        <taxon>Cellulophaga</taxon>
    </lineage>
</organism>
<protein>
    <submittedName>
        <fullName evidence="4">PKD domain-containing protein</fullName>
    </submittedName>
</protein>
<gene>
    <name evidence="4" type="ORF">SAMN05660313_00735</name>
</gene>
<dbReference type="Pfam" id="PF00801">
    <property type="entry name" value="PKD"/>
    <property type="match status" value="1"/>
</dbReference>
<dbReference type="PROSITE" id="PS51257">
    <property type="entry name" value="PROKAR_LIPOPROTEIN"/>
    <property type="match status" value="1"/>
</dbReference>
<dbReference type="InterPro" id="IPR022409">
    <property type="entry name" value="PKD/Chitinase_dom"/>
</dbReference>